<organism evidence="2 3">
    <name type="scientific">Nonomuraea harbinensis</name>
    <dbReference type="NCBI Taxonomy" id="1286938"/>
    <lineage>
        <taxon>Bacteria</taxon>
        <taxon>Bacillati</taxon>
        <taxon>Actinomycetota</taxon>
        <taxon>Actinomycetes</taxon>
        <taxon>Streptosporangiales</taxon>
        <taxon>Streptosporangiaceae</taxon>
        <taxon>Nonomuraea</taxon>
    </lineage>
</organism>
<keyword evidence="1" id="KW-0812">Transmembrane</keyword>
<gene>
    <name evidence="2" type="ORF">ACFPUY_02240</name>
</gene>
<dbReference type="Proteomes" id="UP001596096">
    <property type="component" value="Unassembled WGS sequence"/>
</dbReference>
<reference evidence="3" key="1">
    <citation type="journal article" date="2019" name="Int. J. Syst. Evol. Microbiol.">
        <title>The Global Catalogue of Microorganisms (GCM) 10K type strain sequencing project: providing services to taxonomists for standard genome sequencing and annotation.</title>
        <authorList>
            <consortium name="The Broad Institute Genomics Platform"/>
            <consortium name="The Broad Institute Genome Sequencing Center for Infectious Disease"/>
            <person name="Wu L."/>
            <person name="Ma J."/>
        </authorList>
    </citation>
    <scope>NUCLEOTIDE SEQUENCE [LARGE SCALE GENOMIC DNA]</scope>
    <source>
        <strain evidence="3">CGMCC 4.7106</strain>
    </source>
</reference>
<evidence type="ECO:0000313" key="3">
    <source>
        <dbReference type="Proteomes" id="UP001596096"/>
    </source>
</evidence>
<evidence type="ECO:0008006" key="4">
    <source>
        <dbReference type="Google" id="ProtNLM"/>
    </source>
</evidence>
<sequence>MPAKDIAEFGGGGDRAEVGEHLLFPVAVLWPVYGLLWLAADALWSFVDRDGRALHDRLLGTSVTAR</sequence>
<keyword evidence="1" id="KW-1133">Transmembrane helix</keyword>
<comment type="caution">
    <text evidence="2">The sequence shown here is derived from an EMBL/GenBank/DDBJ whole genome shotgun (WGS) entry which is preliminary data.</text>
</comment>
<dbReference type="RefSeq" id="WP_219542832.1">
    <property type="nucleotide sequence ID" value="NZ_JAHKRN010000001.1"/>
</dbReference>
<evidence type="ECO:0000313" key="2">
    <source>
        <dbReference type="EMBL" id="MFC5813883.1"/>
    </source>
</evidence>
<feature type="transmembrane region" description="Helical" evidence="1">
    <location>
        <begin position="22"/>
        <end position="47"/>
    </location>
</feature>
<name>A0ABW1BL51_9ACTN</name>
<accession>A0ABW1BL51</accession>
<proteinExistence type="predicted"/>
<keyword evidence="1" id="KW-0472">Membrane</keyword>
<evidence type="ECO:0000256" key="1">
    <source>
        <dbReference type="SAM" id="Phobius"/>
    </source>
</evidence>
<protein>
    <recommendedName>
        <fullName evidence="4">RDD family protein</fullName>
    </recommendedName>
</protein>
<dbReference type="EMBL" id="JBHSNW010000001">
    <property type="protein sequence ID" value="MFC5813883.1"/>
    <property type="molecule type" value="Genomic_DNA"/>
</dbReference>
<keyword evidence="3" id="KW-1185">Reference proteome</keyword>